<feature type="transmembrane region" description="Helical" evidence="7">
    <location>
        <begin position="5"/>
        <end position="25"/>
    </location>
</feature>
<dbReference type="GO" id="GO:0055085">
    <property type="term" value="P:transmembrane transport"/>
    <property type="evidence" value="ECO:0007669"/>
    <property type="project" value="InterPro"/>
</dbReference>
<dbReference type="PROSITE" id="PS50928">
    <property type="entry name" value="ABC_TM1"/>
    <property type="match status" value="1"/>
</dbReference>
<feature type="transmembrane region" description="Helical" evidence="7">
    <location>
        <begin position="123"/>
        <end position="142"/>
    </location>
</feature>
<dbReference type="GO" id="GO:0005886">
    <property type="term" value="C:plasma membrane"/>
    <property type="evidence" value="ECO:0007669"/>
    <property type="project" value="UniProtKB-SubCell"/>
</dbReference>
<evidence type="ECO:0000256" key="5">
    <source>
        <dbReference type="ARBA" id="ARBA00022989"/>
    </source>
</evidence>
<reference evidence="9" key="1">
    <citation type="submission" date="2018-05" db="EMBL/GenBank/DDBJ databases">
        <authorList>
            <person name="Lanie J.A."/>
            <person name="Ng W.-L."/>
            <person name="Kazmierczak K.M."/>
            <person name="Andrzejewski T.M."/>
            <person name="Davidsen T.M."/>
            <person name="Wayne K.J."/>
            <person name="Tettelin H."/>
            <person name="Glass J.I."/>
            <person name="Rusch D."/>
            <person name="Podicherti R."/>
            <person name="Tsui H.-C.T."/>
            <person name="Winkler M.E."/>
        </authorList>
    </citation>
    <scope>NUCLEOTIDE SEQUENCE</scope>
</reference>
<dbReference type="PANTHER" id="PTHR30151">
    <property type="entry name" value="ALKANE SULFONATE ABC TRANSPORTER-RELATED, MEMBRANE SUBUNIT"/>
    <property type="match status" value="1"/>
</dbReference>
<organism evidence="9">
    <name type="scientific">marine metagenome</name>
    <dbReference type="NCBI Taxonomy" id="408172"/>
    <lineage>
        <taxon>unclassified sequences</taxon>
        <taxon>metagenomes</taxon>
        <taxon>ecological metagenomes</taxon>
    </lineage>
</organism>
<dbReference type="CDD" id="cd06261">
    <property type="entry name" value="TM_PBP2"/>
    <property type="match status" value="1"/>
</dbReference>
<evidence type="ECO:0000256" key="6">
    <source>
        <dbReference type="ARBA" id="ARBA00023136"/>
    </source>
</evidence>
<feature type="transmembrane region" description="Helical" evidence="7">
    <location>
        <begin position="175"/>
        <end position="199"/>
    </location>
</feature>
<evidence type="ECO:0000259" key="8">
    <source>
        <dbReference type="PROSITE" id="PS50928"/>
    </source>
</evidence>
<dbReference type="Pfam" id="PF00528">
    <property type="entry name" value="BPD_transp_1"/>
    <property type="match status" value="1"/>
</dbReference>
<evidence type="ECO:0000256" key="3">
    <source>
        <dbReference type="ARBA" id="ARBA00022475"/>
    </source>
</evidence>
<gene>
    <name evidence="9" type="ORF">METZ01_LOCUS62697</name>
</gene>
<keyword evidence="5 7" id="KW-1133">Transmembrane helix</keyword>
<name>A0A381T7V3_9ZZZZ</name>
<keyword evidence="6 7" id="KW-0472">Membrane</keyword>
<comment type="subcellular location">
    <subcellularLocation>
        <location evidence="1">Cell membrane</location>
        <topology evidence="1">Multi-pass membrane protein</topology>
    </subcellularLocation>
</comment>
<dbReference type="SUPFAM" id="SSF161098">
    <property type="entry name" value="MetI-like"/>
    <property type="match status" value="1"/>
</dbReference>
<dbReference type="Gene3D" id="1.10.3720.10">
    <property type="entry name" value="MetI-like"/>
    <property type="match status" value="1"/>
</dbReference>
<evidence type="ECO:0000313" key="9">
    <source>
        <dbReference type="EMBL" id="SVA09843.1"/>
    </source>
</evidence>
<proteinExistence type="predicted"/>
<evidence type="ECO:0000256" key="7">
    <source>
        <dbReference type="SAM" id="Phobius"/>
    </source>
</evidence>
<dbReference type="PANTHER" id="PTHR30151:SF20">
    <property type="entry name" value="ABC TRANSPORTER PERMEASE PROTEIN HI_0355-RELATED"/>
    <property type="match status" value="1"/>
</dbReference>
<feature type="transmembrane region" description="Helical" evidence="7">
    <location>
        <begin position="91"/>
        <end position="117"/>
    </location>
</feature>
<dbReference type="EMBL" id="UINC01003859">
    <property type="protein sequence ID" value="SVA09843.1"/>
    <property type="molecule type" value="Genomic_DNA"/>
</dbReference>
<feature type="transmembrane region" description="Helical" evidence="7">
    <location>
        <begin position="64"/>
        <end position="84"/>
    </location>
</feature>
<sequence length="253" mass="27758">MINWLVKWSPAFGIVCLIVGAWQLLVKIQEIPSWLLPSPSSVATTIYSDHSMLMRHTLVTLEEIILGFFLALAVGVILASAICLSQTIEKALYPFIIASQTVPIIVIAPMLLVWIGYGLAPKIIVVALISFFPIVVNTVDGMKSIDPDIQKLMHTLGGKKAQVFSKIMIPSSLPYLFSGLRVAIAISVIGAVIGEWVGSSEGLGYLMIRSKPQFQTERVFAAIIILSFIGIGLFALITYLEKVFVPWSNEQRN</sequence>
<evidence type="ECO:0000256" key="2">
    <source>
        <dbReference type="ARBA" id="ARBA00022448"/>
    </source>
</evidence>
<protein>
    <recommendedName>
        <fullName evidence="8">ABC transmembrane type-1 domain-containing protein</fullName>
    </recommendedName>
</protein>
<feature type="transmembrane region" description="Helical" evidence="7">
    <location>
        <begin position="219"/>
        <end position="240"/>
    </location>
</feature>
<keyword evidence="3" id="KW-1003">Cell membrane</keyword>
<dbReference type="InterPro" id="IPR035906">
    <property type="entry name" value="MetI-like_sf"/>
</dbReference>
<dbReference type="InterPro" id="IPR000515">
    <property type="entry name" value="MetI-like"/>
</dbReference>
<accession>A0A381T7V3</accession>
<dbReference type="AlphaFoldDB" id="A0A381T7V3"/>
<feature type="domain" description="ABC transmembrane type-1" evidence="8">
    <location>
        <begin position="53"/>
        <end position="237"/>
    </location>
</feature>
<evidence type="ECO:0000256" key="4">
    <source>
        <dbReference type="ARBA" id="ARBA00022692"/>
    </source>
</evidence>
<keyword evidence="2" id="KW-0813">Transport</keyword>
<keyword evidence="4 7" id="KW-0812">Transmembrane</keyword>
<evidence type="ECO:0000256" key="1">
    <source>
        <dbReference type="ARBA" id="ARBA00004651"/>
    </source>
</evidence>